<keyword evidence="4" id="KW-0689">Ribosomal protein</keyword>
<dbReference type="GO" id="GO:0005840">
    <property type="term" value="C:ribosome"/>
    <property type="evidence" value="ECO:0007669"/>
    <property type="project" value="UniProtKB-KW"/>
</dbReference>
<protein>
    <submittedName>
        <fullName evidence="4">Ribosomal protein S18-alanine N-acetyltransferase</fullName>
    </submittedName>
</protein>
<dbReference type="Gene3D" id="3.40.630.30">
    <property type="match status" value="1"/>
</dbReference>
<dbReference type="PANTHER" id="PTHR43877">
    <property type="entry name" value="AMINOALKYLPHOSPHONATE N-ACETYLTRANSFERASE-RELATED-RELATED"/>
    <property type="match status" value="1"/>
</dbReference>
<keyword evidence="4" id="KW-0687">Ribonucleoprotein</keyword>
<keyword evidence="2" id="KW-0012">Acyltransferase</keyword>
<gene>
    <name evidence="4" type="primary">rimI</name>
    <name evidence="4" type="ORF">GCM10009838_18940</name>
</gene>
<sequence>MVNVMTSTTTLRPFRWWDIEVVRRIEEDLFPEDPWSVEMFWSELAEVPHSRYYVVAEVDGEIAGYAGLMTQAGAVVNTVEGWVQNIAVGRAHQGRGIGAVLLEALLEEAERRNCAEVWLEVRTDNDSAQRLYTRYGFEPAGIRRGYYQPGNHDALIMRKALA</sequence>
<evidence type="ECO:0000256" key="2">
    <source>
        <dbReference type="ARBA" id="ARBA00023315"/>
    </source>
</evidence>
<evidence type="ECO:0000256" key="1">
    <source>
        <dbReference type="ARBA" id="ARBA00022679"/>
    </source>
</evidence>
<evidence type="ECO:0000313" key="4">
    <source>
        <dbReference type="EMBL" id="GAA1962280.1"/>
    </source>
</evidence>
<name>A0ABP5CES4_9ACTN</name>
<dbReference type="Proteomes" id="UP001499854">
    <property type="component" value="Unassembled WGS sequence"/>
</dbReference>
<reference evidence="5" key="1">
    <citation type="journal article" date="2019" name="Int. J. Syst. Evol. Microbiol.">
        <title>The Global Catalogue of Microorganisms (GCM) 10K type strain sequencing project: providing services to taxonomists for standard genome sequencing and annotation.</title>
        <authorList>
            <consortium name="The Broad Institute Genomics Platform"/>
            <consortium name="The Broad Institute Genome Sequencing Center for Infectious Disease"/>
            <person name="Wu L."/>
            <person name="Ma J."/>
        </authorList>
    </citation>
    <scope>NUCLEOTIDE SEQUENCE [LARGE SCALE GENOMIC DNA]</scope>
    <source>
        <strain evidence="5">JCM 16013</strain>
    </source>
</reference>
<evidence type="ECO:0000259" key="3">
    <source>
        <dbReference type="PROSITE" id="PS51186"/>
    </source>
</evidence>
<keyword evidence="5" id="KW-1185">Reference proteome</keyword>
<dbReference type="EMBL" id="BAAAQM010000008">
    <property type="protein sequence ID" value="GAA1962280.1"/>
    <property type="molecule type" value="Genomic_DNA"/>
</dbReference>
<dbReference type="NCBIfam" id="TIGR01575">
    <property type="entry name" value="rimI"/>
    <property type="match status" value="1"/>
</dbReference>
<accession>A0ABP5CES4</accession>
<organism evidence="4 5">
    <name type="scientific">Catenulispora subtropica</name>
    <dbReference type="NCBI Taxonomy" id="450798"/>
    <lineage>
        <taxon>Bacteria</taxon>
        <taxon>Bacillati</taxon>
        <taxon>Actinomycetota</taxon>
        <taxon>Actinomycetes</taxon>
        <taxon>Catenulisporales</taxon>
        <taxon>Catenulisporaceae</taxon>
        <taxon>Catenulispora</taxon>
    </lineage>
</organism>
<dbReference type="InterPro" id="IPR006464">
    <property type="entry name" value="AcTrfase_RimI/Ard1"/>
</dbReference>
<dbReference type="CDD" id="cd04301">
    <property type="entry name" value="NAT_SF"/>
    <property type="match status" value="1"/>
</dbReference>
<dbReference type="InterPro" id="IPR050832">
    <property type="entry name" value="Bact_Acetyltransf"/>
</dbReference>
<evidence type="ECO:0000313" key="5">
    <source>
        <dbReference type="Proteomes" id="UP001499854"/>
    </source>
</evidence>
<dbReference type="InterPro" id="IPR016181">
    <property type="entry name" value="Acyl_CoA_acyltransferase"/>
</dbReference>
<dbReference type="InterPro" id="IPR000182">
    <property type="entry name" value="GNAT_dom"/>
</dbReference>
<feature type="domain" description="N-acetyltransferase" evidence="3">
    <location>
        <begin position="9"/>
        <end position="162"/>
    </location>
</feature>
<proteinExistence type="predicted"/>
<comment type="caution">
    <text evidence="4">The sequence shown here is derived from an EMBL/GenBank/DDBJ whole genome shotgun (WGS) entry which is preliminary data.</text>
</comment>
<keyword evidence="1" id="KW-0808">Transferase</keyword>
<dbReference type="Pfam" id="PF00583">
    <property type="entry name" value="Acetyltransf_1"/>
    <property type="match status" value="1"/>
</dbReference>
<dbReference type="PROSITE" id="PS51186">
    <property type="entry name" value="GNAT"/>
    <property type="match status" value="1"/>
</dbReference>
<dbReference type="SUPFAM" id="SSF55729">
    <property type="entry name" value="Acyl-CoA N-acyltransferases (Nat)"/>
    <property type="match status" value="1"/>
</dbReference>